<accession>A0A164Y2W4</accession>
<feature type="transmembrane region" description="Helical" evidence="1">
    <location>
        <begin position="92"/>
        <end position="109"/>
    </location>
</feature>
<reference evidence="3" key="1">
    <citation type="submission" date="2016-02" db="EMBL/GenBank/DDBJ databases">
        <authorList>
            <person name="liu f."/>
        </authorList>
    </citation>
    <scope>NUCLEOTIDE SEQUENCE [LARGE SCALE GENOMIC DNA]</scope>
</reference>
<evidence type="ECO:0000256" key="1">
    <source>
        <dbReference type="SAM" id="Phobius"/>
    </source>
</evidence>
<dbReference type="InterPro" id="IPR021995">
    <property type="entry name" value="DUF3593"/>
</dbReference>
<keyword evidence="1" id="KW-0472">Membrane</keyword>
<name>A0A164Y2W4_9SYNE</name>
<feature type="transmembrane region" description="Helical" evidence="1">
    <location>
        <begin position="52"/>
        <end position="72"/>
    </location>
</feature>
<dbReference type="Proteomes" id="UP000182631">
    <property type="component" value="Unassembled WGS sequence"/>
</dbReference>
<evidence type="ECO:0000313" key="3">
    <source>
        <dbReference type="Proteomes" id="UP000182631"/>
    </source>
</evidence>
<dbReference type="PANTHER" id="PTHR35473">
    <property type="entry name" value="1-ACYL-SN-GLYCEROL-3-PHOSPHATE ACYLTRANSFERASE"/>
    <property type="match status" value="1"/>
</dbReference>
<dbReference type="Pfam" id="PF12159">
    <property type="entry name" value="DUF3593"/>
    <property type="match status" value="1"/>
</dbReference>
<protein>
    <submittedName>
        <fullName evidence="2">Asl4507 protein</fullName>
    </submittedName>
</protein>
<proteinExistence type="predicted"/>
<evidence type="ECO:0000313" key="2">
    <source>
        <dbReference type="EMBL" id="SAY38690.1"/>
    </source>
</evidence>
<feature type="transmembrane region" description="Helical" evidence="1">
    <location>
        <begin position="20"/>
        <end position="40"/>
    </location>
</feature>
<organism evidence="2 3">
    <name type="scientific">Candidatus Synechococcus spongiarum</name>
    <dbReference type="NCBI Taxonomy" id="431041"/>
    <lineage>
        <taxon>Bacteria</taxon>
        <taxon>Bacillati</taxon>
        <taxon>Cyanobacteriota</taxon>
        <taxon>Cyanophyceae</taxon>
        <taxon>Synechococcales</taxon>
        <taxon>Synechococcaceae</taxon>
        <taxon>Synechococcus</taxon>
    </lineage>
</organism>
<dbReference type="EMBL" id="FITM01000071">
    <property type="protein sequence ID" value="SAY38690.1"/>
    <property type="molecule type" value="Genomic_DNA"/>
</dbReference>
<sequence length="122" mass="13131">MVAVETVPRRLLPLIPMASLLSASNLFALSLIPFLAFLWYAKRSRRFPPLAWWGFAATLVFVLITVVAGAVAQLRFGQQLADVDPLHGGAEAFLTVSNLLVALGFAQAGNRQQGAGKDPGKR</sequence>
<keyword evidence="1" id="KW-0812">Transmembrane</keyword>
<keyword evidence="3" id="KW-1185">Reference proteome</keyword>
<dbReference type="PANTHER" id="PTHR35473:SF3">
    <property type="entry name" value="1-ACYL-SN-GLYCEROL-3-PHOSPHATE ACYLTRANSFERASE"/>
    <property type="match status" value="1"/>
</dbReference>
<dbReference type="AlphaFoldDB" id="A0A164Y2W4"/>
<keyword evidence="1" id="KW-1133">Transmembrane helix</keyword>
<gene>
    <name evidence="2" type="ORF">FLM9_604</name>
</gene>